<dbReference type="SUPFAM" id="SSF56601">
    <property type="entry name" value="beta-lactamase/transpeptidase-like"/>
    <property type="match status" value="1"/>
</dbReference>
<keyword evidence="4" id="KW-1185">Reference proteome</keyword>
<accession>A0ABX2JS86</accession>
<evidence type="ECO:0000259" key="2">
    <source>
        <dbReference type="Pfam" id="PF00144"/>
    </source>
</evidence>
<comment type="caution">
    <text evidence="3">The sequence shown here is derived from an EMBL/GenBank/DDBJ whole genome shotgun (WGS) entry which is preliminary data.</text>
</comment>
<reference evidence="3 4" key="1">
    <citation type="submission" date="2019-05" db="EMBL/GenBank/DDBJ databases">
        <title>Mycolicibacterium sphagni ENV482 genome assembly.</title>
        <authorList>
            <person name="Chen W."/>
            <person name="Faulkner N.W."/>
            <person name="Hyman M.R."/>
        </authorList>
    </citation>
    <scope>NUCLEOTIDE SEQUENCE [LARGE SCALE GENOMIC DNA]</scope>
    <source>
        <strain evidence="3 4">ENV482</strain>
    </source>
</reference>
<evidence type="ECO:0000313" key="3">
    <source>
        <dbReference type="EMBL" id="NTY60446.1"/>
    </source>
</evidence>
<feature type="region of interest" description="Disordered" evidence="1">
    <location>
        <begin position="1"/>
        <end position="23"/>
    </location>
</feature>
<dbReference type="InterPro" id="IPR012338">
    <property type="entry name" value="Beta-lactam/transpept-like"/>
</dbReference>
<dbReference type="InterPro" id="IPR001466">
    <property type="entry name" value="Beta-lactam-related"/>
</dbReference>
<gene>
    <name evidence="3" type="ORF">FEG63_12910</name>
</gene>
<proteinExistence type="predicted"/>
<name>A0ABX2JS86_9MYCO</name>
<organism evidence="3 4">
    <name type="scientific">Mycolicibacterium sphagni</name>
    <dbReference type="NCBI Taxonomy" id="1786"/>
    <lineage>
        <taxon>Bacteria</taxon>
        <taxon>Bacillati</taxon>
        <taxon>Actinomycetota</taxon>
        <taxon>Actinomycetes</taxon>
        <taxon>Mycobacteriales</taxon>
        <taxon>Mycobacteriaceae</taxon>
        <taxon>Mycolicibacterium</taxon>
    </lineage>
</organism>
<dbReference type="PANTHER" id="PTHR43283">
    <property type="entry name" value="BETA-LACTAMASE-RELATED"/>
    <property type="match status" value="1"/>
</dbReference>
<dbReference type="InterPro" id="IPR050789">
    <property type="entry name" value="Diverse_Enzym_Activities"/>
</dbReference>
<dbReference type="Proteomes" id="UP000708347">
    <property type="component" value="Unassembled WGS sequence"/>
</dbReference>
<dbReference type="GO" id="GO:0016787">
    <property type="term" value="F:hydrolase activity"/>
    <property type="evidence" value="ECO:0007669"/>
    <property type="project" value="UniProtKB-KW"/>
</dbReference>
<evidence type="ECO:0000256" key="1">
    <source>
        <dbReference type="SAM" id="MobiDB-lite"/>
    </source>
</evidence>
<protein>
    <submittedName>
        <fullName evidence="3">Serine hydrolase</fullName>
    </submittedName>
</protein>
<dbReference type="PANTHER" id="PTHR43283:SF7">
    <property type="entry name" value="BETA-LACTAMASE-RELATED DOMAIN-CONTAINING PROTEIN"/>
    <property type="match status" value="1"/>
</dbReference>
<keyword evidence="3" id="KW-0378">Hydrolase</keyword>
<sequence length="415" mass="45128">MRGMANHAKGSADASAGDSDVMKGFPPQAALQVNLSNWQQPRYLRWAFRHMREIIPTQAITTGSQPRPFAASTPAPIGDTGVTLADGPSTVKQVLDSTYTDAVLVLRNGGVVHEQYFDGMTESTMHLVMSISKSIVGCVAGLLVHRGHLDPSAAVSYYVPEVAECGYQNATVRDVLDMRTGVAFREAYAANDSEVRVMERSMGWAPRLDVDPRGTYAYLTTIGTSGPRGQDFVYRSCDTDMLGWICERVAGRRMSDLISELLWVPLGAERDAEITCDPVGTAIHDGGVSTTLRDLGRFGQMLLDAGMVDDRRVVPHQWLADAFAPPPDVRQAFARTDNAVMLPGGWYRNQFWFFQAASGPVLLCLGIHGQLIYVDQSSRTVVAKMSSWPQAQNAAYLAATLRACGAIAAARLPNI</sequence>
<dbReference type="Gene3D" id="3.40.710.10">
    <property type="entry name" value="DD-peptidase/beta-lactamase superfamily"/>
    <property type="match status" value="1"/>
</dbReference>
<feature type="domain" description="Beta-lactamase-related" evidence="2">
    <location>
        <begin position="99"/>
        <end position="396"/>
    </location>
</feature>
<dbReference type="EMBL" id="VBSB01000008">
    <property type="protein sequence ID" value="NTY60446.1"/>
    <property type="molecule type" value="Genomic_DNA"/>
</dbReference>
<evidence type="ECO:0000313" key="4">
    <source>
        <dbReference type="Proteomes" id="UP000708347"/>
    </source>
</evidence>
<dbReference type="Pfam" id="PF00144">
    <property type="entry name" value="Beta-lactamase"/>
    <property type="match status" value="1"/>
</dbReference>